<dbReference type="GO" id="GO:0003887">
    <property type="term" value="F:DNA-directed DNA polymerase activity"/>
    <property type="evidence" value="ECO:0007669"/>
    <property type="project" value="UniProtKB-KW"/>
</dbReference>
<dbReference type="InterPro" id="IPR023211">
    <property type="entry name" value="DNA_pol_palm_dom_sf"/>
</dbReference>
<dbReference type="Gramene" id="Kaladp0043s0067.1.v1.1">
    <property type="protein sequence ID" value="Kaladp0043s0067.1.v1.1"/>
    <property type="gene ID" value="Kaladp0043s0067.v1.1"/>
</dbReference>
<dbReference type="EC" id="2.7.7.7" evidence="1"/>
<evidence type="ECO:0000256" key="4">
    <source>
        <dbReference type="ARBA" id="ARBA00022932"/>
    </source>
</evidence>
<dbReference type="InterPro" id="IPR030559">
    <property type="entry name" value="PolZ_Rev3"/>
</dbReference>
<evidence type="ECO:0000313" key="7">
    <source>
        <dbReference type="Proteomes" id="UP000594263"/>
    </source>
</evidence>
<dbReference type="InterPro" id="IPR006134">
    <property type="entry name" value="DNA-dir_DNA_pol_B_multi_dom"/>
</dbReference>
<dbReference type="GO" id="GO:0000724">
    <property type="term" value="P:double-strand break repair via homologous recombination"/>
    <property type="evidence" value="ECO:0007669"/>
    <property type="project" value="TreeGrafter"/>
</dbReference>
<evidence type="ECO:0000256" key="2">
    <source>
        <dbReference type="ARBA" id="ARBA00022679"/>
    </source>
</evidence>
<dbReference type="Gene3D" id="3.90.1600.10">
    <property type="entry name" value="Palm domain of DNA polymerase"/>
    <property type="match status" value="1"/>
</dbReference>
<keyword evidence="7" id="KW-1185">Reference proteome</keyword>
<dbReference type="GO" id="GO:0042276">
    <property type="term" value="P:error-prone translesion synthesis"/>
    <property type="evidence" value="ECO:0007669"/>
    <property type="project" value="TreeGrafter"/>
</dbReference>
<dbReference type="GO" id="GO:0000166">
    <property type="term" value="F:nucleotide binding"/>
    <property type="evidence" value="ECO:0007669"/>
    <property type="project" value="InterPro"/>
</dbReference>
<dbReference type="Pfam" id="PF00136">
    <property type="entry name" value="DNA_pol_B"/>
    <property type="match status" value="1"/>
</dbReference>
<evidence type="ECO:0000259" key="5">
    <source>
        <dbReference type="Pfam" id="PF00136"/>
    </source>
</evidence>
<evidence type="ECO:0000256" key="3">
    <source>
        <dbReference type="ARBA" id="ARBA00022695"/>
    </source>
</evidence>
<dbReference type="AlphaFoldDB" id="A0A7N0ZWS3"/>
<dbReference type="GO" id="GO:0003677">
    <property type="term" value="F:DNA binding"/>
    <property type="evidence" value="ECO:0007669"/>
    <property type="project" value="InterPro"/>
</dbReference>
<dbReference type="GO" id="GO:0005634">
    <property type="term" value="C:nucleus"/>
    <property type="evidence" value="ECO:0007669"/>
    <property type="project" value="TreeGrafter"/>
</dbReference>
<accession>A0A7N0ZWS3</accession>
<keyword evidence="2" id="KW-0808">Transferase</keyword>
<proteinExistence type="predicted"/>
<feature type="domain" description="DNA-directed DNA polymerase family B multifunctional" evidence="5">
    <location>
        <begin position="7"/>
        <end position="90"/>
    </location>
</feature>
<keyword evidence="4" id="KW-0239">DNA-directed DNA polymerase</keyword>
<dbReference type="InterPro" id="IPR043502">
    <property type="entry name" value="DNA/RNA_pol_sf"/>
</dbReference>
<evidence type="ECO:0000313" key="6">
    <source>
        <dbReference type="EnsemblPlants" id="Kaladp0043s0067.1.v1.1"/>
    </source>
</evidence>
<evidence type="ECO:0000256" key="1">
    <source>
        <dbReference type="ARBA" id="ARBA00012417"/>
    </source>
</evidence>
<dbReference type="Gene3D" id="1.10.287.690">
    <property type="entry name" value="Helix hairpin bin"/>
    <property type="match status" value="1"/>
</dbReference>
<dbReference type="Proteomes" id="UP000594263">
    <property type="component" value="Unplaced"/>
</dbReference>
<dbReference type="SUPFAM" id="SSF56672">
    <property type="entry name" value="DNA/RNA polymerases"/>
    <property type="match status" value="1"/>
</dbReference>
<organism evidence="6 7">
    <name type="scientific">Kalanchoe fedtschenkoi</name>
    <name type="common">Lavender scallops</name>
    <name type="synonym">South American air plant</name>
    <dbReference type="NCBI Taxonomy" id="63787"/>
    <lineage>
        <taxon>Eukaryota</taxon>
        <taxon>Viridiplantae</taxon>
        <taxon>Streptophyta</taxon>
        <taxon>Embryophyta</taxon>
        <taxon>Tracheophyta</taxon>
        <taxon>Spermatophyta</taxon>
        <taxon>Magnoliopsida</taxon>
        <taxon>eudicotyledons</taxon>
        <taxon>Gunneridae</taxon>
        <taxon>Pentapetalae</taxon>
        <taxon>Saxifragales</taxon>
        <taxon>Crassulaceae</taxon>
        <taxon>Kalanchoe</taxon>
    </lineage>
</organism>
<dbReference type="GO" id="GO:0016035">
    <property type="term" value="C:zeta DNA polymerase complex"/>
    <property type="evidence" value="ECO:0007669"/>
    <property type="project" value="InterPro"/>
</dbReference>
<dbReference type="PANTHER" id="PTHR45812:SF1">
    <property type="entry name" value="DNA POLYMERASE ZETA CATALYTIC SUBUNIT"/>
    <property type="match status" value="1"/>
</dbReference>
<protein>
    <recommendedName>
        <fullName evidence="1">DNA-directed DNA polymerase</fullName>
        <ecNumber evidence="1">2.7.7.7</ecNumber>
    </recommendedName>
</protein>
<dbReference type="PANTHER" id="PTHR45812">
    <property type="entry name" value="DNA POLYMERASE ZETA CATALYTIC SUBUNIT"/>
    <property type="match status" value="1"/>
</dbReference>
<sequence>MVVLTAIGQLALKLISNVTYGYTAAGFSGRMPCVELGDSIGQCGRRTLETAFSFENANETGKAQVIYGDMDSVSKSFNGDALSNIIGISIAILGDTGSVVMLRFVLTFKSSLSNGFKCKGEGEWQIVTRKKGSRTSQVKTQIKLVTLFEDNLPRNINARRLKHMFERFGVVVNA</sequence>
<name>A0A7N0ZWS3_KALFE</name>
<keyword evidence="3" id="KW-0548">Nucleotidyltransferase</keyword>
<dbReference type="EnsemblPlants" id="Kaladp0043s0067.1.v1.1">
    <property type="protein sequence ID" value="Kaladp0043s0067.1.v1.1"/>
    <property type="gene ID" value="Kaladp0043s0067.v1.1"/>
</dbReference>
<reference evidence="6" key="1">
    <citation type="submission" date="2021-01" db="UniProtKB">
        <authorList>
            <consortium name="EnsemblPlants"/>
        </authorList>
    </citation>
    <scope>IDENTIFICATION</scope>
</reference>